<organism evidence="2 3">
    <name type="scientific">Rangifer tarandus platyrhynchus</name>
    <name type="common">Svalbard reindeer</name>
    <dbReference type="NCBI Taxonomy" id="3082113"/>
    <lineage>
        <taxon>Eukaryota</taxon>
        <taxon>Metazoa</taxon>
        <taxon>Chordata</taxon>
        <taxon>Craniata</taxon>
        <taxon>Vertebrata</taxon>
        <taxon>Euteleostomi</taxon>
        <taxon>Mammalia</taxon>
        <taxon>Eutheria</taxon>
        <taxon>Laurasiatheria</taxon>
        <taxon>Artiodactyla</taxon>
        <taxon>Ruminantia</taxon>
        <taxon>Pecora</taxon>
        <taxon>Cervidae</taxon>
        <taxon>Odocoileinae</taxon>
        <taxon>Rangifer</taxon>
    </lineage>
</organism>
<proteinExistence type="predicted"/>
<feature type="compositionally biased region" description="Basic and acidic residues" evidence="1">
    <location>
        <begin position="89"/>
        <end position="106"/>
    </location>
</feature>
<sequence>MVLAAESEMKGGLQSSRLGPACPPALGLRAVVVVVAAQSPAAQASKVLGSPAGPRPGPAGHGAGPARRSTEEVFAGCGCGAGRAPQAREQPRLTHLSPEKKVLRGN</sequence>
<dbReference type="EMBL" id="OX459953">
    <property type="protein sequence ID" value="CAI9158582.1"/>
    <property type="molecule type" value="Genomic_DNA"/>
</dbReference>
<reference evidence="2" key="1">
    <citation type="submission" date="2023-04" db="EMBL/GenBank/DDBJ databases">
        <authorList>
            <consortium name="ELIXIR-Norway"/>
        </authorList>
    </citation>
    <scope>NUCLEOTIDE SEQUENCE [LARGE SCALE GENOMIC DNA]</scope>
</reference>
<evidence type="ECO:0000313" key="2">
    <source>
        <dbReference type="EMBL" id="CAI9158582.1"/>
    </source>
</evidence>
<gene>
    <name evidence="2" type="ORF">MRATA1EN1_LOCUS7544</name>
</gene>
<feature type="region of interest" description="Disordered" evidence="1">
    <location>
        <begin position="43"/>
        <end position="69"/>
    </location>
</feature>
<keyword evidence="3" id="KW-1185">Reference proteome</keyword>
<evidence type="ECO:0000256" key="1">
    <source>
        <dbReference type="SAM" id="MobiDB-lite"/>
    </source>
</evidence>
<name>A0ABN8YAH8_RANTA</name>
<dbReference type="Proteomes" id="UP001176941">
    <property type="component" value="Chromosome 17"/>
</dbReference>
<accession>A0ABN8YAH8</accession>
<evidence type="ECO:0000313" key="3">
    <source>
        <dbReference type="Proteomes" id="UP001176941"/>
    </source>
</evidence>
<feature type="region of interest" description="Disordered" evidence="1">
    <location>
        <begin position="83"/>
        <end position="106"/>
    </location>
</feature>
<protein>
    <submittedName>
        <fullName evidence="2">Uncharacterized protein</fullName>
    </submittedName>
</protein>